<accession>A0AA39WCK0</accession>
<proteinExistence type="predicted"/>
<dbReference type="Gene3D" id="2.120.10.70">
    <property type="entry name" value="Fucose-specific lectin"/>
    <property type="match status" value="1"/>
</dbReference>
<reference evidence="1" key="1">
    <citation type="submission" date="2023-06" db="EMBL/GenBank/DDBJ databases">
        <title>Genome-scale phylogeny and comparative genomics of the fungal order Sordariales.</title>
        <authorList>
            <consortium name="Lawrence Berkeley National Laboratory"/>
            <person name="Hensen N."/>
            <person name="Bonometti L."/>
            <person name="Westerberg I."/>
            <person name="Brannstrom I.O."/>
            <person name="Guillou S."/>
            <person name="Cros-Aarteil S."/>
            <person name="Calhoun S."/>
            <person name="Haridas S."/>
            <person name="Kuo A."/>
            <person name="Mondo S."/>
            <person name="Pangilinan J."/>
            <person name="Riley R."/>
            <person name="LaButti K."/>
            <person name="Andreopoulos B."/>
            <person name="Lipzen A."/>
            <person name="Chen C."/>
            <person name="Yanf M."/>
            <person name="Daum C."/>
            <person name="Ng V."/>
            <person name="Clum A."/>
            <person name="Steindorff A."/>
            <person name="Ohm R."/>
            <person name="Martin F."/>
            <person name="Silar P."/>
            <person name="Natvig D."/>
            <person name="Lalanne C."/>
            <person name="Gautier V."/>
            <person name="Ament-velasquez S.L."/>
            <person name="Kruys A."/>
            <person name="Hutchinson M.I."/>
            <person name="Powell A.J."/>
            <person name="Barry K."/>
            <person name="Miller A.N."/>
            <person name="Grigoriev I.V."/>
            <person name="Debuchy R."/>
            <person name="Gladieux P."/>
            <person name="Thoren M.H."/>
            <person name="Johannesson H."/>
        </authorList>
    </citation>
    <scope>NUCLEOTIDE SEQUENCE</scope>
    <source>
        <strain evidence="1">SMH3391-2</strain>
    </source>
</reference>
<evidence type="ECO:0000313" key="2">
    <source>
        <dbReference type="Proteomes" id="UP001174934"/>
    </source>
</evidence>
<evidence type="ECO:0000313" key="1">
    <source>
        <dbReference type="EMBL" id="KAK0610361.1"/>
    </source>
</evidence>
<comment type="caution">
    <text evidence="1">The sequence shown here is derived from an EMBL/GenBank/DDBJ whole genome shotgun (WGS) entry which is preliminary data.</text>
</comment>
<organism evidence="1 2">
    <name type="scientific">Bombardia bombarda</name>
    <dbReference type="NCBI Taxonomy" id="252184"/>
    <lineage>
        <taxon>Eukaryota</taxon>
        <taxon>Fungi</taxon>
        <taxon>Dikarya</taxon>
        <taxon>Ascomycota</taxon>
        <taxon>Pezizomycotina</taxon>
        <taxon>Sordariomycetes</taxon>
        <taxon>Sordariomycetidae</taxon>
        <taxon>Sordariales</taxon>
        <taxon>Lasiosphaeriaceae</taxon>
        <taxon>Bombardia</taxon>
    </lineage>
</organism>
<dbReference type="Proteomes" id="UP001174934">
    <property type="component" value="Unassembled WGS sequence"/>
</dbReference>
<gene>
    <name evidence="1" type="ORF">B0T17DRAFT_511879</name>
</gene>
<name>A0AA39WCK0_9PEZI</name>
<protein>
    <submittedName>
        <fullName evidence="1">Uncharacterized protein</fullName>
    </submittedName>
</protein>
<sequence length="151" mass="16345">MSCGEIDDVGSLASGAGLSACHHVDNTSSATYWPWLVYQDSDGVLFQIRNRLWPDLAPAVEGDVESLNITVLKGTRLAVVPLISTFIDISQAGGYGVIYQDKDSRLSGFVPSFEQANSSGNYNPSWPPGPRPDKFTLELEMPSKAVLEVLI</sequence>
<dbReference type="EMBL" id="JAULSR010000010">
    <property type="protein sequence ID" value="KAK0610361.1"/>
    <property type="molecule type" value="Genomic_DNA"/>
</dbReference>
<dbReference type="AlphaFoldDB" id="A0AA39WCK0"/>
<keyword evidence="2" id="KW-1185">Reference proteome</keyword>